<dbReference type="Proteomes" id="UP000235371">
    <property type="component" value="Unassembled WGS sequence"/>
</dbReference>
<dbReference type="GO" id="GO:0005506">
    <property type="term" value="F:iron ion binding"/>
    <property type="evidence" value="ECO:0007669"/>
    <property type="project" value="InterPro"/>
</dbReference>
<organism evidence="9 10">
    <name type="scientific">Hyaloscypha bicolor E</name>
    <dbReference type="NCBI Taxonomy" id="1095630"/>
    <lineage>
        <taxon>Eukaryota</taxon>
        <taxon>Fungi</taxon>
        <taxon>Dikarya</taxon>
        <taxon>Ascomycota</taxon>
        <taxon>Pezizomycotina</taxon>
        <taxon>Leotiomycetes</taxon>
        <taxon>Helotiales</taxon>
        <taxon>Hyaloscyphaceae</taxon>
        <taxon>Hyaloscypha</taxon>
        <taxon>Hyaloscypha bicolor</taxon>
    </lineage>
</organism>
<proteinExistence type="inferred from homology"/>
<evidence type="ECO:0000256" key="2">
    <source>
        <dbReference type="ARBA" id="ARBA00010617"/>
    </source>
</evidence>
<evidence type="ECO:0000313" key="9">
    <source>
        <dbReference type="EMBL" id="PMD54574.1"/>
    </source>
</evidence>
<dbReference type="PRINTS" id="PR00463">
    <property type="entry name" value="EP450I"/>
</dbReference>
<sequence length="488" mass="54875">MYELGILPLTAALLATVPLLYILYTGLRGPLAHLPGPVWTKFTGIQVAYYIARGTRMYHLQDLHKKYGPLVRISPTEASVSDPEAAKEIHKSRGGYTKTDFYENFCFSPTQTIFSTTDVRFHAKWRKLLAHSLSESNLKIFQPIIQTNVDLLISQMKKEKVTQGYVDLLKWLNYFTIDVMGELSFGESFDMLKRGKESQYVTDSRNHVPLNVLRVALTDMPHSTTINWPVWPFTEIKKSGIRLVAGATSRIDAYRKYVAETENPRAMLLDKVLGAEGEGAPPEAEIVSHAQILMLAGTDTTAITLLYLLWALYSHPEALSRLLKEIENANLPEAPDNEELRKLTYLDNVMTETLRVYGSAPGPLPRCVPKGGRTICGHYVPEDLTVSPINYCIHRDETVFPDPETWNPDRWSNASKQMNEANFSFGGGTRVCLGMHVAKMQIRMATVAILKAFGDAELAYGLNGFRPEGMKQFDAVAAKPWEEQMLIR</sequence>
<keyword evidence="5 6" id="KW-0408">Iron</keyword>
<keyword evidence="8" id="KW-0472">Membrane</keyword>
<dbReference type="OrthoDB" id="1470350at2759"/>
<keyword evidence="3 6" id="KW-0479">Metal-binding</keyword>
<dbReference type="InParanoid" id="A0A2J6SUX4"/>
<keyword evidence="7" id="KW-0503">Monooxygenase</keyword>
<protein>
    <submittedName>
        <fullName evidence="9">Putative cytochrome P450</fullName>
    </submittedName>
</protein>
<comment type="similarity">
    <text evidence="2 7">Belongs to the cytochrome P450 family.</text>
</comment>
<evidence type="ECO:0000256" key="6">
    <source>
        <dbReference type="PIRSR" id="PIRSR602401-1"/>
    </source>
</evidence>
<dbReference type="Gene3D" id="1.10.630.10">
    <property type="entry name" value="Cytochrome P450"/>
    <property type="match status" value="1"/>
</dbReference>
<dbReference type="PANTHER" id="PTHR24305:SF96">
    <property type="entry name" value="CYTOCHROME P450 MONOOXYGENASE STCB-RELATED"/>
    <property type="match status" value="1"/>
</dbReference>
<keyword evidence="4 7" id="KW-0560">Oxidoreductase</keyword>
<dbReference type="InterPro" id="IPR036396">
    <property type="entry name" value="Cyt_P450_sf"/>
</dbReference>
<evidence type="ECO:0000256" key="1">
    <source>
        <dbReference type="ARBA" id="ARBA00001971"/>
    </source>
</evidence>
<feature type="binding site" description="axial binding residue" evidence="6">
    <location>
        <position position="432"/>
    </location>
    <ligand>
        <name>heme</name>
        <dbReference type="ChEBI" id="CHEBI:30413"/>
    </ligand>
    <ligandPart>
        <name>Fe</name>
        <dbReference type="ChEBI" id="CHEBI:18248"/>
    </ligandPart>
</feature>
<dbReference type="GO" id="GO:0020037">
    <property type="term" value="F:heme binding"/>
    <property type="evidence" value="ECO:0007669"/>
    <property type="project" value="InterPro"/>
</dbReference>
<dbReference type="PRINTS" id="PR00385">
    <property type="entry name" value="P450"/>
</dbReference>
<evidence type="ECO:0000256" key="3">
    <source>
        <dbReference type="ARBA" id="ARBA00022723"/>
    </source>
</evidence>
<dbReference type="Pfam" id="PF00067">
    <property type="entry name" value="p450"/>
    <property type="match status" value="1"/>
</dbReference>
<dbReference type="GO" id="GO:0004497">
    <property type="term" value="F:monooxygenase activity"/>
    <property type="evidence" value="ECO:0007669"/>
    <property type="project" value="UniProtKB-KW"/>
</dbReference>
<dbReference type="InterPro" id="IPR001128">
    <property type="entry name" value="Cyt_P450"/>
</dbReference>
<dbReference type="GeneID" id="36589299"/>
<dbReference type="PANTHER" id="PTHR24305">
    <property type="entry name" value="CYTOCHROME P450"/>
    <property type="match status" value="1"/>
</dbReference>
<keyword evidence="6 7" id="KW-0349">Heme</keyword>
<evidence type="ECO:0000256" key="5">
    <source>
        <dbReference type="ARBA" id="ARBA00023004"/>
    </source>
</evidence>
<dbReference type="PROSITE" id="PS00086">
    <property type="entry name" value="CYTOCHROME_P450"/>
    <property type="match status" value="1"/>
</dbReference>
<dbReference type="RefSeq" id="XP_024731478.1">
    <property type="nucleotide sequence ID" value="XM_024881222.1"/>
</dbReference>
<keyword evidence="8" id="KW-1133">Transmembrane helix</keyword>
<dbReference type="STRING" id="1095630.A0A2J6SUX4"/>
<dbReference type="AlphaFoldDB" id="A0A2J6SUX4"/>
<name>A0A2J6SUX4_9HELO</name>
<dbReference type="InterPro" id="IPR050121">
    <property type="entry name" value="Cytochrome_P450_monoxygenase"/>
</dbReference>
<dbReference type="InterPro" id="IPR017972">
    <property type="entry name" value="Cyt_P450_CS"/>
</dbReference>
<dbReference type="EMBL" id="KZ613859">
    <property type="protein sequence ID" value="PMD54574.1"/>
    <property type="molecule type" value="Genomic_DNA"/>
</dbReference>
<reference evidence="9 10" key="1">
    <citation type="submission" date="2016-04" db="EMBL/GenBank/DDBJ databases">
        <title>A degradative enzymes factory behind the ericoid mycorrhizal symbiosis.</title>
        <authorList>
            <consortium name="DOE Joint Genome Institute"/>
            <person name="Martino E."/>
            <person name="Morin E."/>
            <person name="Grelet G."/>
            <person name="Kuo A."/>
            <person name="Kohler A."/>
            <person name="Daghino S."/>
            <person name="Barry K."/>
            <person name="Choi C."/>
            <person name="Cichocki N."/>
            <person name="Clum A."/>
            <person name="Copeland A."/>
            <person name="Hainaut M."/>
            <person name="Haridas S."/>
            <person name="Labutti K."/>
            <person name="Lindquist E."/>
            <person name="Lipzen A."/>
            <person name="Khouja H.-R."/>
            <person name="Murat C."/>
            <person name="Ohm R."/>
            <person name="Olson A."/>
            <person name="Spatafora J."/>
            <person name="Veneault-Fourrey C."/>
            <person name="Henrissat B."/>
            <person name="Grigoriev I."/>
            <person name="Martin F."/>
            <person name="Perotto S."/>
        </authorList>
    </citation>
    <scope>NUCLEOTIDE SEQUENCE [LARGE SCALE GENOMIC DNA]</scope>
    <source>
        <strain evidence="9 10">E</strain>
    </source>
</reference>
<feature type="transmembrane region" description="Helical" evidence="8">
    <location>
        <begin position="6"/>
        <end position="24"/>
    </location>
</feature>
<comment type="cofactor">
    <cofactor evidence="1 6">
        <name>heme</name>
        <dbReference type="ChEBI" id="CHEBI:30413"/>
    </cofactor>
</comment>
<gene>
    <name evidence="9" type="ORF">K444DRAFT_617927</name>
</gene>
<evidence type="ECO:0000256" key="4">
    <source>
        <dbReference type="ARBA" id="ARBA00023002"/>
    </source>
</evidence>
<dbReference type="InterPro" id="IPR002401">
    <property type="entry name" value="Cyt_P450_E_grp-I"/>
</dbReference>
<keyword evidence="10" id="KW-1185">Reference proteome</keyword>
<keyword evidence="8" id="KW-0812">Transmembrane</keyword>
<accession>A0A2J6SUX4</accession>
<evidence type="ECO:0000313" key="10">
    <source>
        <dbReference type="Proteomes" id="UP000235371"/>
    </source>
</evidence>
<evidence type="ECO:0000256" key="7">
    <source>
        <dbReference type="RuleBase" id="RU000461"/>
    </source>
</evidence>
<dbReference type="SUPFAM" id="SSF48264">
    <property type="entry name" value="Cytochrome P450"/>
    <property type="match status" value="1"/>
</dbReference>
<dbReference type="GO" id="GO:0016705">
    <property type="term" value="F:oxidoreductase activity, acting on paired donors, with incorporation or reduction of molecular oxygen"/>
    <property type="evidence" value="ECO:0007669"/>
    <property type="project" value="InterPro"/>
</dbReference>
<evidence type="ECO:0000256" key="8">
    <source>
        <dbReference type="SAM" id="Phobius"/>
    </source>
</evidence>